<dbReference type="PROSITE" id="PS51257">
    <property type="entry name" value="PROKAR_LIPOPROTEIN"/>
    <property type="match status" value="1"/>
</dbReference>
<protein>
    <submittedName>
        <fullName evidence="3">Alpha/beta hydrolase</fullName>
    </submittedName>
</protein>
<dbReference type="Pfam" id="PF20434">
    <property type="entry name" value="BD-FAE"/>
    <property type="match status" value="1"/>
</dbReference>
<dbReference type="InterPro" id="IPR049492">
    <property type="entry name" value="BD-FAE-like_dom"/>
</dbReference>
<comment type="caution">
    <text evidence="3">The sequence shown here is derived from an EMBL/GenBank/DDBJ whole genome shotgun (WGS) entry which is preliminary data.</text>
</comment>
<dbReference type="PANTHER" id="PTHR48081:SF9">
    <property type="entry name" value="CARBOXYLESTERASE"/>
    <property type="match status" value="1"/>
</dbReference>
<evidence type="ECO:0000256" key="1">
    <source>
        <dbReference type="ARBA" id="ARBA00022801"/>
    </source>
</evidence>
<sequence>MIGIALRLCVVGGLLGLLLGCSPLKVLNLLTPEDTFNKASGLKYGNDPRNRLDVYTPVNLAADVPVVVFFYGGSWNSGSRSDYSFVGEALAARGIVAVIADYRLYPQVHYQGFLEDSARAVGWTREHIRQYGGDPARLYVMGHSAGGYNAAMLALDPKWLAAVGMEPSMLSGWIGLAGPYDFLPVENPQVKPVFFFPNSPPDSQPINHISATSPPALLIAAKDDTLVNPERNTAAMARRLRELGVPVRALCFSRPGHGTLIAAFSRPMRWLAPVLDEVTAFVHGQHNRPPPITPASPCASPPTP</sequence>
<dbReference type="Proteomes" id="UP001335100">
    <property type="component" value="Unassembled WGS sequence"/>
</dbReference>
<dbReference type="SUPFAM" id="SSF53474">
    <property type="entry name" value="alpha/beta-Hydrolases"/>
    <property type="match status" value="1"/>
</dbReference>
<evidence type="ECO:0000259" key="2">
    <source>
        <dbReference type="Pfam" id="PF20434"/>
    </source>
</evidence>
<evidence type="ECO:0000313" key="3">
    <source>
        <dbReference type="EMBL" id="MEE1937010.1"/>
    </source>
</evidence>
<dbReference type="EMBL" id="JAZDQJ010000049">
    <property type="protein sequence ID" value="MEE1937010.1"/>
    <property type="molecule type" value="Genomic_DNA"/>
</dbReference>
<accession>A0ABU7HZN6</accession>
<gene>
    <name evidence="3" type="ORF">V0R50_27625</name>
</gene>
<keyword evidence="1 3" id="KW-0378">Hydrolase</keyword>
<name>A0ABU7HZN6_9PSED</name>
<dbReference type="PANTHER" id="PTHR48081">
    <property type="entry name" value="AB HYDROLASE SUPERFAMILY PROTEIN C4A8.06C"/>
    <property type="match status" value="1"/>
</dbReference>
<evidence type="ECO:0000313" key="4">
    <source>
        <dbReference type="Proteomes" id="UP001335100"/>
    </source>
</evidence>
<dbReference type="RefSeq" id="WP_330077675.1">
    <property type="nucleotide sequence ID" value="NZ_JAZDQJ010000049.1"/>
</dbReference>
<dbReference type="GO" id="GO:0016787">
    <property type="term" value="F:hydrolase activity"/>
    <property type="evidence" value="ECO:0007669"/>
    <property type="project" value="UniProtKB-KW"/>
</dbReference>
<organism evidence="3 4">
    <name type="scientific">Pseudomonas ulcerans</name>
    <dbReference type="NCBI Taxonomy" id="3115852"/>
    <lineage>
        <taxon>Bacteria</taxon>
        <taxon>Pseudomonadati</taxon>
        <taxon>Pseudomonadota</taxon>
        <taxon>Gammaproteobacteria</taxon>
        <taxon>Pseudomonadales</taxon>
        <taxon>Pseudomonadaceae</taxon>
        <taxon>Pseudomonas</taxon>
    </lineage>
</organism>
<keyword evidence="4" id="KW-1185">Reference proteome</keyword>
<dbReference type="Gene3D" id="3.40.50.1820">
    <property type="entry name" value="alpha/beta hydrolase"/>
    <property type="match status" value="1"/>
</dbReference>
<reference evidence="3 4" key="1">
    <citation type="submission" date="2024-01" db="EMBL/GenBank/DDBJ databases">
        <title>Unpublished Manusciprt.</title>
        <authorList>
            <person name="Duman M."/>
            <person name="Valdes E.G."/>
            <person name="Ajmi N."/>
            <person name="Altun S."/>
            <person name="Saticioglu I.B."/>
        </authorList>
    </citation>
    <scope>NUCLEOTIDE SEQUENCE [LARGE SCALE GENOMIC DNA]</scope>
    <source>
        <strain evidence="3 4">148P</strain>
    </source>
</reference>
<feature type="domain" description="BD-FAE-like" evidence="2">
    <location>
        <begin position="52"/>
        <end position="156"/>
    </location>
</feature>
<dbReference type="InterPro" id="IPR029058">
    <property type="entry name" value="AB_hydrolase_fold"/>
</dbReference>
<dbReference type="InterPro" id="IPR050300">
    <property type="entry name" value="GDXG_lipolytic_enzyme"/>
</dbReference>
<proteinExistence type="predicted"/>